<dbReference type="Proteomes" id="UP000007648">
    <property type="component" value="Unassembled WGS sequence"/>
</dbReference>
<dbReference type="PANTHER" id="PTHR37863:SF1">
    <property type="entry name" value="COILED-COIL DOMAIN-CONTAINING PROTEIN 196-RELATED"/>
    <property type="match status" value="1"/>
</dbReference>
<evidence type="ECO:0000313" key="3">
    <source>
        <dbReference type="Ensembl" id="ENSSHAP00000041363.1"/>
    </source>
</evidence>
<evidence type="ECO:0000256" key="2">
    <source>
        <dbReference type="SAM" id="MobiDB-lite"/>
    </source>
</evidence>
<reference evidence="3" key="2">
    <citation type="submission" date="2025-08" db="UniProtKB">
        <authorList>
            <consortium name="Ensembl"/>
        </authorList>
    </citation>
    <scope>IDENTIFICATION</scope>
</reference>
<reference evidence="3" key="3">
    <citation type="submission" date="2025-09" db="UniProtKB">
        <authorList>
            <consortium name="Ensembl"/>
        </authorList>
    </citation>
    <scope>IDENTIFICATION</scope>
</reference>
<sequence>MTTNTNSSTSFLKSRTRNSRPQDSYLSELNEDLKIRKRELMEILKPLEEKNGTLLQNLMTNLEEKQKSLQIMRQIMAEKGGDSDDTIVLEMIEEAEELKQNLERLQRNKEHFTFRDEIDDVQELHSRVIEEKIEALTKHQKTSDLQLLHSLKQDLDIPQFNSKLLISPRYSRLTCTGKNSACDCGVPGVLRERNDATSRSSWDTEESPQSASPKKPGCQRGTFFSEASPRRQYSSFSSHPRIVQSFFQAPHGALPRLPGSGRQLSKGTGYSPQEPYASVILHARGLPCAHNTFQGALKQRLRRRHPLWQKVQEEY</sequence>
<dbReference type="AlphaFoldDB" id="A0A7N4V633"/>
<gene>
    <name evidence="3" type="primary">CCDC196</name>
</gene>
<feature type="region of interest" description="Disordered" evidence="2">
    <location>
        <begin position="193"/>
        <end position="223"/>
    </location>
</feature>
<feature type="region of interest" description="Disordered" evidence="2">
    <location>
        <begin position="1"/>
        <end position="24"/>
    </location>
</feature>
<dbReference type="InterPro" id="IPR038857">
    <property type="entry name" value="CCDC196"/>
</dbReference>
<organism evidence="3 4">
    <name type="scientific">Sarcophilus harrisii</name>
    <name type="common">Tasmanian devil</name>
    <name type="synonym">Sarcophilus laniarius</name>
    <dbReference type="NCBI Taxonomy" id="9305"/>
    <lineage>
        <taxon>Eukaryota</taxon>
        <taxon>Metazoa</taxon>
        <taxon>Chordata</taxon>
        <taxon>Craniata</taxon>
        <taxon>Vertebrata</taxon>
        <taxon>Euteleostomi</taxon>
        <taxon>Mammalia</taxon>
        <taxon>Metatheria</taxon>
        <taxon>Dasyuromorphia</taxon>
        <taxon>Dasyuridae</taxon>
        <taxon>Sarcophilus</taxon>
    </lineage>
</organism>
<feature type="coiled-coil region" evidence="1">
    <location>
        <begin position="30"/>
        <end position="115"/>
    </location>
</feature>
<dbReference type="InParanoid" id="A0A7N4V633"/>
<proteinExistence type="predicted"/>
<name>A0A7N4V633_SARHA</name>
<protein>
    <recommendedName>
        <fullName evidence="5">Coiled-coil domain containing 196</fullName>
    </recommendedName>
</protein>
<evidence type="ECO:0000256" key="1">
    <source>
        <dbReference type="SAM" id="Coils"/>
    </source>
</evidence>
<evidence type="ECO:0000313" key="4">
    <source>
        <dbReference type="Proteomes" id="UP000007648"/>
    </source>
</evidence>
<feature type="compositionally biased region" description="Polar residues" evidence="2">
    <location>
        <begin position="197"/>
        <end position="212"/>
    </location>
</feature>
<dbReference type="PANTHER" id="PTHR37863">
    <property type="entry name" value="COILED-COIL DOMAIN-CONTAINING PROTEIN 196-RELATED"/>
    <property type="match status" value="1"/>
</dbReference>
<keyword evidence="4" id="KW-1185">Reference proteome</keyword>
<reference evidence="3 4" key="1">
    <citation type="journal article" date="2011" name="Proc. Natl. Acad. Sci. U.S.A.">
        <title>Genetic diversity and population structure of the endangered marsupial Sarcophilus harrisii (Tasmanian devil).</title>
        <authorList>
            <person name="Miller W."/>
            <person name="Hayes V.M."/>
            <person name="Ratan A."/>
            <person name="Petersen D.C."/>
            <person name="Wittekindt N.E."/>
            <person name="Miller J."/>
            <person name="Walenz B."/>
            <person name="Knight J."/>
            <person name="Qi J."/>
            <person name="Zhao F."/>
            <person name="Wang Q."/>
            <person name="Bedoya-Reina O.C."/>
            <person name="Katiyar N."/>
            <person name="Tomsho L.P."/>
            <person name="Kasson L.M."/>
            <person name="Hardie R.A."/>
            <person name="Woodbridge P."/>
            <person name="Tindall E.A."/>
            <person name="Bertelsen M.F."/>
            <person name="Dixon D."/>
            <person name="Pyecroft S."/>
            <person name="Helgen K.M."/>
            <person name="Lesk A.M."/>
            <person name="Pringle T.H."/>
            <person name="Patterson N."/>
            <person name="Zhang Y."/>
            <person name="Kreiss A."/>
            <person name="Woods G.M."/>
            <person name="Jones M.E."/>
            <person name="Schuster S.C."/>
        </authorList>
    </citation>
    <scope>NUCLEOTIDE SEQUENCE [LARGE SCALE GENOMIC DNA]</scope>
</reference>
<dbReference type="Ensembl" id="ENSSHAT00000050518.1">
    <property type="protein sequence ID" value="ENSSHAP00000041363.1"/>
    <property type="gene ID" value="ENSSHAG00000023076.1"/>
</dbReference>
<accession>A0A7N4V633</accession>
<keyword evidence="1" id="KW-0175">Coiled coil</keyword>
<evidence type="ECO:0008006" key="5">
    <source>
        <dbReference type="Google" id="ProtNLM"/>
    </source>
</evidence>
<dbReference type="GeneTree" id="ENSGT00390000007937"/>